<gene>
    <name evidence="2" type="ORF">RND71_019084</name>
</gene>
<organism evidence="2 3">
    <name type="scientific">Anisodus tanguticus</name>
    <dbReference type="NCBI Taxonomy" id="243964"/>
    <lineage>
        <taxon>Eukaryota</taxon>
        <taxon>Viridiplantae</taxon>
        <taxon>Streptophyta</taxon>
        <taxon>Embryophyta</taxon>
        <taxon>Tracheophyta</taxon>
        <taxon>Spermatophyta</taxon>
        <taxon>Magnoliopsida</taxon>
        <taxon>eudicotyledons</taxon>
        <taxon>Gunneridae</taxon>
        <taxon>Pentapetalae</taxon>
        <taxon>asterids</taxon>
        <taxon>lamiids</taxon>
        <taxon>Solanales</taxon>
        <taxon>Solanaceae</taxon>
        <taxon>Solanoideae</taxon>
        <taxon>Hyoscyameae</taxon>
        <taxon>Anisodus</taxon>
    </lineage>
</organism>
<proteinExistence type="predicted"/>
<dbReference type="Proteomes" id="UP001291623">
    <property type="component" value="Unassembled WGS sequence"/>
</dbReference>
<feature type="region of interest" description="Disordered" evidence="1">
    <location>
        <begin position="243"/>
        <end position="263"/>
    </location>
</feature>
<evidence type="ECO:0000313" key="3">
    <source>
        <dbReference type="Proteomes" id="UP001291623"/>
    </source>
</evidence>
<name>A0AAE1RYT1_9SOLA</name>
<keyword evidence="3" id="KW-1185">Reference proteome</keyword>
<evidence type="ECO:0000256" key="1">
    <source>
        <dbReference type="SAM" id="MobiDB-lite"/>
    </source>
</evidence>
<evidence type="ECO:0000313" key="2">
    <source>
        <dbReference type="EMBL" id="KAK4360132.1"/>
    </source>
</evidence>
<protein>
    <submittedName>
        <fullName evidence="2">Uncharacterized protein</fullName>
    </submittedName>
</protein>
<dbReference type="EMBL" id="JAVYJV010000010">
    <property type="protein sequence ID" value="KAK4360132.1"/>
    <property type="molecule type" value="Genomic_DNA"/>
</dbReference>
<comment type="caution">
    <text evidence="2">The sequence shown here is derived from an EMBL/GenBank/DDBJ whole genome shotgun (WGS) entry which is preliminary data.</text>
</comment>
<sequence>MSACSRGHLWHAWLVRATPPASSENRRRRLTVRRARPVCGIARGGLSAVDGTRRCFRVVRCCSSWQALGAGRTGLSRRPVEGRTSAAGGVAARSAWSGFSTSPPPPGGLSCLAGLALDSQRRHWQRRLACDAGRRFARAARGDGAFGRTAREWCSACVVRLDPAAQPPPPRVPFQSWGERRSGSLEVGFLCCIPDGITTYKRSPFGPRAPCAGRTGSRPRVPRLRRSAVRWRGPRVAVRTLGFGRRSGHGGLHGLPERPNDAP</sequence>
<dbReference type="AlphaFoldDB" id="A0AAE1RYT1"/>
<accession>A0AAE1RYT1</accession>
<reference evidence="2" key="1">
    <citation type="submission" date="2023-12" db="EMBL/GenBank/DDBJ databases">
        <title>Genome assembly of Anisodus tanguticus.</title>
        <authorList>
            <person name="Wang Y.-J."/>
        </authorList>
    </citation>
    <scope>NUCLEOTIDE SEQUENCE</scope>
    <source>
        <strain evidence="2">KB-2021</strain>
        <tissue evidence="2">Leaf</tissue>
    </source>
</reference>